<accession>A0A1C5H2T1</accession>
<evidence type="ECO:0000256" key="1">
    <source>
        <dbReference type="SAM" id="MobiDB-lite"/>
    </source>
</evidence>
<dbReference type="CDD" id="cd02440">
    <property type="entry name" value="AdoMet_MTases"/>
    <property type="match status" value="1"/>
</dbReference>
<dbReference type="InterPro" id="IPR029063">
    <property type="entry name" value="SAM-dependent_MTases_sf"/>
</dbReference>
<dbReference type="Gene3D" id="3.40.50.150">
    <property type="entry name" value="Vaccinia Virus protein VP39"/>
    <property type="match status" value="1"/>
</dbReference>
<protein>
    <submittedName>
        <fullName evidence="3">Methyltransferase domain-containing protein</fullName>
    </submittedName>
</protein>
<name>A0A1C5H2T1_9ACTN</name>
<keyword evidence="4" id="KW-1185">Reference proteome</keyword>
<reference evidence="4" key="1">
    <citation type="submission" date="2016-06" db="EMBL/GenBank/DDBJ databases">
        <authorList>
            <person name="Varghese N."/>
            <person name="Submissions Spin"/>
        </authorList>
    </citation>
    <scope>NUCLEOTIDE SEQUENCE [LARGE SCALE GENOMIC DNA]</scope>
    <source>
        <strain evidence="4">DSM 43819</strain>
    </source>
</reference>
<dbReference type="GO" id="GO:0032259">
    <property type="term" value="P:methylation"/>
    <property type="evidence" value="ECO:0007669"/>
    <property type="project" value="UniProtKB-KW"/>
</dbReference>
<dbReference type="Pfam" id="PF13649">
    <property type="entry name" value="Methyltransf_25"/>
    <property type="match status" value="1"/>
</dbReference>
<dbReference type="AlphaFoldDB" id="A0A1C5H2T1"/>
<evidence type="ECO:0000313" key="3">
    <source>
        <dbReference type="EMBL" id="SCG40355.1"/>
    </source>
</evidence>
<dbReference type="GO" id="GO:0008168">
    <property type="term" value="F:methyltransferase activity"/>
    <property type="evidence" value="ECO:0007669"/>
    <property type="project" value="UniProtKB-KW"/>
</dbReference>
<dbReference type="Proteomes" id="UP000198221">
    <property type="component" value="Chromosome I"/>
</dbReference>
<keyword evidence="3" id="KW-0808">Transferase</keyword>
<organism evidence="3 4">
    <name type="scientific">Micromonospora inositola</name>
    <dbReference type="NCBI Taxonomy" id="47865"/>
    <lineage>
        <taxon>Bacteria</taxon>
        <taxon>Bacillati</taxon>
        <taxon>Actinomycetota</taxon>
        <taxon>Actinomycetes</taxon>
        <taxon>Micromonosporales</taxon>
        <taxon>Micromonosporaceae</taxon>
        <taxon>Micromonospora</taxon>
    </lineage>
</organism>
<dbReference type="InterPro" id="IPR050508">
    <property type="entry name" value="Methyltransf_Superfamily"/>
</dbReference>
<gene>
    <name evidence="3" type="ORF">GA0070613_0755</name>
</gene>
<proteinExistence type="predicted"/>
<dbReference type="SUPFAM" id="SSF53335">
    <property type="entry name" value="S-adenosyl-L-methionine-dependent methyltransferases"/>
    <property type="match status" value="1"/>
</dbReference>
<dbReference type="InterPro" id="IPR041698">
    <property type="entry name" value="Methyltransf_25"/>
</dbReference>
<evidence type="ECO:0000313" key="4">
    <source>
        <dbReference type="Proteomes" id="UP000198221"/>
    </source>
</evidence>
<keyword evidence="3" id="KW-0489">Methyltransferase</keyword>
<dbReference type="EMBL" id="LT607754">
    <property type="protein sequence ID" value="SCG40355.1"/>
    <property type="molecule type" value="Genomic_DNA"/>
</dbReference>
<evidence type="ECO:0000259" key="2">
    <source>
        <dbReference type="Pfam" id="PF13649"/>
    </source>
</evidence>
<feature type="domain" description="Methyltransferase" evidence="2">
    <location>
        <begin position="76"/>
        <end position="165"/>
    </location>
</feature>
<sequence length="238" mass="25496">MNRRRSGPEVAAGIPAIHGGPCHIGPMSGGHDRVRRSYDTVAEEYRSRLADELAGKPLDRALLAALVEEAGPGVVVADLGCGPGHVTAWLAGHGVRAVGIDLSPEMVAVARRAYPAAEFREGDLLRLPADDGEFGAAVALYSVIHLDPGELRPACAELRRVLRPGAPLLVAVHLGSEVRHLDEWWGHRVDVDFHFFAAETVVAALTDAGLAVEARLERVAYPQEAATRRLYVLARHPG</sequence>
<feature type="region of interest" description="Disordered" evidence="1">
    <location>
        <begin position="1"/>
        <end position="31"/>
    </location>
</feature>
<dbReference type="PANTHER" id="PTHR42912">
    <property type="entry name" value="METHYLTRANSFERASE"/>
    <property type="match status" value="1"/>
</dbReference>